<protein>
    <recommendedName>
        <fullName evidence="3">Fibronectin type-III domain-containing protein</fullName>
    </recommendedName>
</protein>
<feature type="domain" description="Fibronectin type-III" evidence="3">
    <location>
        <begin position="167"/>
        <end position="252"/>
    </location>
</feature>
<dbReference type="InterPro" id="IPR050713">
    <property type="entry name" value="RTP_Phos/Ushers"/>
</dbReference>
<gene>
    <name evidence="4" type="ORF">JRQ81_004780</name>
</gene>
<feature type="domain" description="Fibronectin type-III" evidence="3">
    <location>
        <begin position="364"/>
        <end position="456"/>
    </location>
</feature>
<dbReference type="Pfam" id="PF00041">
    <property type="entry name" value="fn3"/>
    <property type="match status" value="6"/>
</dbReference>
<feature type="domain" description="Fibronectin type-III" evidence="3">
    <location>
        <begin position="814"/>
        <end position="904"/>
    </location>
</feature>
<dbReference type="AlphaFoldDB" id="A0A9Q0Y4H1"/>
<dbReference type="FunFam" id="2.60.40.10:FF:001161">
    <property type="entry name" value="Usherin"/>
    <property type="match status" value="1"/>
</dbReference>
<feature type="non-terminal residue" evidence="4">
    <location>
        <position position="1254"/>
    </location>
</feature>
<dbReference type="Proteomes" id="UP001142489">
    <property type="component" value="Unassembled WGS sequence"/>
</dbReference>
<dbReference type="PANTHER" id="PTHR46957">
    <property type="entry name" value="CYTOKINE RECEPTOR"/>
    <property type="match status" value="1"/>
</dbReference>
<dbReference type="FunFam" id="2.60.40.10:FF:001716">
    <property type="entry name" value="Usherin"/>
    <property type="match status" value="1"/>
</dbReference>
<feature type="region of interest" description="Disordered" evidence="1">
    <location>
        <begin position="1187"/>
        <end position="1219"/>
    </location>
</feature>
<dbReference type="OrthoDB" id="9024956at2759"/>
<dbReference type="FunFam" id="2.60.40.10:FF:001100">
    <property type="entry name" value="Usherin"/>
    <property type="match status" value="1"/>
</dbReference>
<feature type="domain" description="Fibronectin type-III" evidence="3">
    <location>
        <begin position="457"/>
        <end position="544"/>
    </location>
</feature>
<feature type="domain" description="Fibronectin type-III" evidence="3">
    <location>
        <begin position="906"/>
        <end position="1010"/>
    </location>
</feature>
<feature type="domain" description="Fibronectin type-III" evidence="3">
    <location>
        <begin position="712"/>
        <end position="813"/>
    </location>
</feature>
<dbReference type="FunFam" id="2.60.40.10:FF:001176">
    <property type="entry name" value="Usherin"/>
    <property type="match status" value="1"/>
</dbReference>
<evidence type="ECO:0000259" key="3">
    <source>
        <dbReference type="PROSITE" id="PS50853"/>
    </source>
</evidence>
<dbReference type="FunFam" id="2.60.40.10:FF:001227">
    <property type="entry name" value="Usherin"/>
    <property type="match status" value="1"/>
</dbReference>
<feature type="domain" description="Fibronectin type-III" evidence="3">
    <location>
        <begin position="608"/>
        <end position="710"/>
    </location>
</feature>
<feature type="compositionally biased region" description="Polar residues" evidence="1">
    <location>
        <begin position="1191"/>
        <end position="1219"/>
    </location>
</feature>
<dbReference type="FunFam" id="2.60.40.10:FF:001285">
    <property type="entry name" value="Usherin"/>
    <property type="match status" value="1"/>
</dbReference>
<evidence type="ECO:0000313" key="4">
    <source>
        <dbReference type="EMBL" id="KAJ7341076.1"/>
    </source>
</evidence>
<dbReference type="PROSITE" id="PS50853">
    <property type="entry name" value="FN3"/>
    <property type="match status" value="9"/>
</dbReference>
<dbReference type="FunFam" id="2.60.40.10:FF:001168">
    <property type="entry name" value="Usherin"/>
    <property type="match status" value="1"/>
</dbReference>
<dbReference type="FunFam" id="2.60.40.10:FF:001211">
    <property type="entry name" value="Usherin"/>
    <property type="match status" value="1"/>
</dbReference>
<evidence type="ECO:0000313" key="5">
    <source>
        <dbReference type="Proteomes" id="UP001142489"/>
    </source>
</evidence>
<dbReference type="EMBL" id="JAPFRF010000002">
    <property type="protein sequence ID" value="KAJ7341076.1"/>
    <property type="molecule type" value="Genomic_DNA"/>
</dbReference>
<name>A0A9Q0Y4H1_9SAUR</name>
<feature type="transmembrane region" description="Helical" evidence="2">
    <location>
        <begin position="1121"/>
        <end position="1143"/>
    </location>
</feature>
<proteinExistence type="predicted"/>
<reference evidence="4" key="1">
    <citation type="journal article" date="2023" name="DNA Res.">
        <title>Chromosome-level genome assembly of Phrynocephalus forsythii using third-generation DNA sequencing and Hi-C analysis.</title>
        <authorList>
            <person name="Qi Y."/>
            <person name="Zhao W."/>
            <person name="Zhao Y."/>
            <person name="Niu C."/>
            <person name="Cao S."/>
            <person name="Zhang Y."/>
        </authorList>
    </citation>
    <scope>NUCLEOTIDE SEQUENCE</scope>
    <source>
        <tissue evidence="4">Muscle</tissue>
    </source>
</reference>
<evidence type="ECO:0000256" key="1">
    <source>
        <dbReference type="SAM" id="MobiDB-lite"/>
    </source>
</evidence>
<dbReference type="InterPro" id="IPR013783">
    <property type="entry name" value="Ig-like_fold"/>
</dbReference>
<dbReference type="InterPro" id="IPR036116">
    <property type="entry name" value="FN3_sf"/>
</dbReference>
<feature type="domain" description="Fibronectin type-III" evidence="3">
    <location>
        <begin position="63"/>
        <end position="166"/>
    </location>
</feature>
<dbReference type="SMART" id="SM00060">
    <property type="entry name" value="FN3"/>
    <property type="match status" value="10"/>
</dbReference>
<dbReference type="Gene3D" id="2.60.40.10">
    <property type="entry name" value="Immunoglobulins"/>
    <property type="match status" value="11"/>
</dbReference>
<organism evidence="4 5">
    <name type="scientific">Phrynocephalus forsythii</name>
    <dbReference type="NCBI Taxonomy" id="171643"/>
    <lineage>
        <taxon>Eukaryota</taxon>
        <taxon>Metazoa</taxon>
        <taxon>Chordata</taxon>
        <taxon>Craniata</taxon>
        <taxon>Vertebrata</taxon>
        <taxon>Euteleostomi</taxon>
        <taxon>Lepidosauria</taxon>
        <taxon>Squamata</taxon>
        <taxon>Bifurcata</taxon>
        <taxon>Unidentata</taxon>
        <taxon>Episquamata</taxon>
        <taxon>Toxicofera</taxon>
        <taxon>Iguania</taxon>
        <taxon>Acrodonta</taxon>
        <taxon>Agamidae</taxon>
        <taxon>Agaminae</taxon>
        <taxon>Phrynocephalus</taxon>
    </lineage>
</organism>
<accession>A0A9Q0Y4H1</accession>
<dbReference type="SUPFAM" id="SSF49265">
    <property type="entry name" value="Fibronectin type III"/>
    <property type="match status" value="7"/>
</dbReference>
<evidence type="ECO:0000256" key="2">
    <source>
        <dbReference type="SAM" id="Phobius"/>
    </source>
</evidence>
<keyword evidence="2" id="KW-1133">Transmembrane helix</keyword>
<sequence length="1254" mass="139167">MPRRLMGTQEELLVFIWSEGALEFIDATDVLQPFTQYEYRVRAQNSKGSVDSSWSSTQTLEAPPWGMKAPSAEAVSAYSVLLNWTRPTSPNGAISQYRVVYQERPNDPTFTTPAVTALTVPGNLHHTHLFGLKPFTTYHIHLVAVNNAGQTTSPWTSVCTLEAPPTGLSNFTVEKKENGRALLLKWEEPSMPNGNIKTYNIYNDGNLEYSGLSRQFLFRRLEPFTLYTLVLEACTVAGCSRSLPQPVRTEEAPPASQMAPVIQSVSATSIRLRWSEPINSNGKIIHYEVIQRCAKGKASGENSTTEEEKIVFTEYNTGNNTFVYNAQDLQPWASYEYKIRAWNSAGYTDSSWSIAKTSQTAPKGLGAPILKHIPGSPDKMLVFWSPPEEPNGILQSYRIHRNGIPYPFSFDAMTLNYTDEELVPYTEYLYALTACTMGGCSTSDHSSIRTLEAAPAVVSPPMLEDLTSTQMNLSWSPPVIQNGEITRYILKLNGEELYVGKSLFRTVFNLQPYTKYDVTLVACTNGGCTNSVSKSIWTMEAHPLNLDAPKLAVTGSESIEITWKAPANPNGKIRVYELRRNGLLVYSGLETRYHDFMLAPGIEYSYAVTAKIVKGALQAWSSEAILVTWHPPAKVNGDIINYTITIREPVKPNKKSIHLDSSHVSFERRSHTLGELEAYHRYEVQVQACTLLGCTSSEWASVQTLEAPPEKQPAPLIDAQSSHEAFRSVLSIAWTGPQQPNGQILYYELYRRQMTPNQGNLDPVLVYNGSSSSFKDATLLPFTEYEYQVWSVNSAGRTASRWTQCRTGPAPPQGLHAPLFDTVASTSAVVNISPPLKPNGIVSLYRLFSNNTKGKDVVLSEGTATQQTIHGLKPFTTYSVGVEACTCFNCCSKGPVAHVTTQPAPPAQQPAPYIKSLTSRNASFQWDAPQEPNGIVRRYELHMYSACLPHLQSLERSCKPGPVETRYTGTSQHSNVSDLQPYTTYKLRVVSYNSVGSTFSDWITFTTKKEAPQYKAPFTVVSNVSTIYLDWSHSFLLNGPLKEYVLMEGGQRIYSGFDTRLYLPKISDKTYSFQVTGTTDEGSAVTPVIKYNTATGLGPVLTTPGKNEEVETHQATFYTELWFVVLMAVLGLILLAIFLSLILQRKISKQPYARERPPLVPLQKRMSPMSVYSQGETHMGLADTKIPGPASPTSMHSVRSTSVLQGPSQSQSQRTFSQGSLHRSVSQLIDVYDKKSLIEDTVWDTVLHGHDSGL</sequence>
<dbReference type="PANTHER" id="PTHR46957:SF7">
    <property type="entry name" value="USHERIN"/>
    <property type="match status" value="1"/>
</dbReference>
<keyword evidence="5" id="KW-1185">Reference proteome</keyword>
<comment type="caution">
    <text evidence="4">The sequence shown here is derived from an EMBL/GenBank/DDBJ whole genome shotgun (WGS) entry which is preliminary data.</text>
</comment>
<dbReference type="InterPro" id="IPR003961">
    <property type="entry name" value="FN3_dom"/>
</dbReference>
<keyword evidence="2" id="KW-0472">Membrane</keyword>
<dbReference type="CDD" id="cd00063">
    <property type="entry name" value="FN3"/>
    <property type="match status" value="10"/>
</dbReference>
<feature type="domain" description="Fibronectin type-III" evidence="3">
    <location>
        <begin position="256"/>
        <end position="363"/>
    </location>
</feature>
<keyword evidence="2" id="KW-0812">Transmembrane</keyword>